<organism evidence="1 2">
    <name type="scientific">Pleurodeles waltl</name>
    <name type="common">Iberian ribbed newt</name>
    <dbReference type="NCBI Taxonomy" id="8319"/>
    <lineage>
        <taxon>Eukaryota</taxon>
        <taxon>Metazoa</taxon>
        <taxon>Chordata</taxon>
        <taxon>Craniata</taxon>
        <taxon>Vertebrata</taxon>
        <taxon>Euteleostomi</taxon>
        <taxon>Amphibia</taxon>
        <taxon>Batrachia</taxon>
        <taxon>Caudata</taxon>
        <taxon>Salamandroidea</taxon>
        <taxon>Salamandridae</taxon>
        <taxon>Pleurodelinae</taxon>
        <taxon>Pleurodeles</taxon>
    </lineage>
</organism>
<evidence type="ECO:0000313" key="1">
    <source>
        <dbReference type="EMBL" id="KAJ1149532.1"/>
    </source>
</evidence>
<accession>A0AAV7R9Z0</accession>
<comment type="caution">
    <text evidence="1">The sequence shown here is derived from an EMBL/GenBank/DDBJ whole genome shotgun (WGS) entry which is preliminary data.</text>
</comment>
<evidence type="ECO:0000313" key="2">
    <source>
        <dbReference type="Proteomes" id="UP001066276"/>
    </source>
</evidence>
<gene>
    <name evidence="1" type="ORF">NDU88_002339</name>
</gene>
<protein>
    <submittedName>
        <fullName evidence="1">Uncharacterized protein</fullName>
    </submittedName>
</protein>
<sequence length="84" mass="9477">MQFSLRGSPVSDTRHAVSKQRACFCLRTFSTQYPSKENNSCLFSLRTFGTRYPGNENNSCLFIPSHAFELSKAETCCRVPAISF</sequence>
<reference evidence="1" key="1">
    <citation type="journal article" date="2022" name="bioRxiv">
        <title>Sequencing and chromosome-scale assembly of the giantPleurodeles waltlgenome.</title>
        <authorList>
            <person name="Brown T."/>
            <person name="Elewa A."/>
            <person name="Iarovenko S."/>
            <person name="Subramanian E."/>
            <person name="Araus A.J."/>
            <person name="Petzold A."/>
            <person name="Susuki M."/>
            <person name="Suzuki K.-i.T."/>
            <person name="Hayashi T."/>
            <person name="Toyoda A."/>
            <person name="Oliveira C."/>
            <person name="Osipova E."/>
            <person name="Leigh N.D."/>
            <person name="Simon A."/>
            <person name="Yun M.H."/>
        </authorList>
    </citation>
    <scope>NUCLEOTIDE SEQUENCE</scope>
    <source>
        <strain evidence="1">20211129_DDA</strain>
        <tissue evidence="1">Liver</tissue>
    </source>
</reference>
<dbReference type="AlphaFoldDB" id="A0AAV7R9Z0"/>
<keyword evidence="2" id="KW-1185">Reference proteome</keyword>
<proteinExistence type="predicted"/>
<dbReference type="Proteomes" id="UP001066276">
    <property type="component" value="Chromosome 5"/>
</dbReference>
<dbReference type="EMBL" id="JANPWB010000009">
    <property type="protein sequence ID" value="KAJ1149532.1"/>
    <property type="molecule type" value="Genomic_DNA"/>
</dbReference>
<name>A0AAV7R9Z0_PLEWA</name>